<proteinExistence type="predicted"/>
<sequence>MKIEELGKYEVGKEYLFKASSRKNRIKGILTDKYCNYAGLSLYHGTDAIEFKTKRGTVYTLSLYGLEEINEM</sequence>
<evidence type="ECO:0000313" key="2">
    <source>
        <dbReference type="EMBL" id="QJA96920.1"/>
    </source>
</evidence>
<gene>
    <name evidence="1" type="ORF">MM415A07379_0006</name>
    <name evidence="2" type="ORF">MM415B07095_0006</name>
</gene>
<organism evidence="2">
    <name type="scientific">viral metagenome</name>
    <dbReference type="NCBI Taxonomy" id="1070528"/>
    <lineage>
        <taxon>unclassified sequences</taxon>
        <taxon>metagenomes</taxon>
        <taxon>organismal metagenomes</taxon>
    </lineage>
</organism>
<dbReference type="EMBL" id="MT143446">
    <property type="protein sequence ID" value="QJA96920.1"/>
    <property type="molecule type" value="Genomic_DNA"/>
</dbReference>
<evidence type="ECO:0000313" key="1">
    <source>
        <dbReference type="EMBL" id="QJA68269.1"/>
    </source>
</evidence>
<name>A0A6M3LP73_9ZZZZ</name>
<protein>
    <submittedName>
        <fullName evidence="2">Uncharacterized protein</fullName>
    </submittedName>
</protein>
<reference evidence="2" key="1">
    <citation type="submission" date="2020-03" db="EMBL/GenBank/DDBJ databases">
        <title>The deep terrestrial virosphere.</title>
        <authorList>
            <person name="Holmfeldt K."/>
            <person name="Nilsson E."/>
            <person name="Simone D."/>
            <person name="Lopez-Fernandez M."/>
            <person name="Wu X."/>
            <person name="de Brujin I."/>
            <person name="Lundin D."/>
            <person name="Andersson A."/>
            <person name="Bertilsson S."/>
            <person name="Dopson M."/>
        </authorList>
    </citation>
    <scope>NUCLEOTIDE SEQUENCE</scope>
    <source>
        <strain evidence="1">MM415A07379</strain>
        <strain evidence="2">MM415B07095</strain>
    </source>
</reference>
<accession>A0A6M3LP73</accession>
<dbReference type="EMBL" id="MT141602">
    <property type="protein sequence ID" value="QJA68269.1"/>
    <property type="molecule type" value="Genomic_DNA"/>
</dbReference>
<dbReference type="AlphaFoldDB" id="A0A6M3LP73"/>